<dbReference type="EMBL" id="CDQK01000004">
    <property type="protein sequence ID" value="CEP23133.1"/>
    <property type="molecule type" value="Genomic_DNA"/>
</dbReference>
<dbReference type="PROSITE" id="PS50011">
    <property type="entry name" value="PROTEIN_KINASE_DOM"/>
    <property type="match status" value="1"/>
</dbReference>
<comment type="catalytic activity">
    <reaction evidence="8">
        <text>L-seryl-[protein] + ATP = O-phospho-L-seryl-[protein] + ADP + H(+)</text>
        <dbReference type="Rhea" id="RHEA:17989"/>
        <dbReference type="Rhea" id="RHEA-COMP:9863"/>
        <dbReference type="Rhea" id="RHEA-COMP:11604"/>
        <dbReference type="ChEBI" id="CHEBI:15378"/>
        <dbReference type="ChEBI" id="CHEBI:29999"/>
        <dbReference type="ChEBI" id="CHEBI:30616"/>
        <dbReference type="ChEBI" id="CHEBI:83421"/>
        <dbReference type="ChEBI" id="CHEBI:456216"/>
        <dbReference type="EC" id="2.7.11.1"/>
    </reaction>
</comment>
<evidence type="ECO:0000256" key="12">
    <source>
        <dbReference type="SAM" id="MobiDB-lite"/>
    </source>
</evidence>
<dbReference type="InterPro" id="IPR017441">
    <property type="entry name" value="Protein_kinase_ATP_BS"/>
</dbReference>
<keyword evidence="3" id="KW-0808">Transferase</keyword>
<dbReference type="InterPro" id="IPR011009">
    <property type="entry name" value="Kinase-like_dom_sf"/>
</dbReference>
<evidence type="ECO:0000256" key="8">
    <source>
        <dbReference type="ARBA" id="ARBA00048679"/>
    </source>
</evidence>
<dbReference type="Pfam" id="PF00069">
    <property type="entry name" value="Pkinase"/>
    <property type="match status" value="1"/>
</dbReference>
<feature type="region of interest" description="Disordered" evidence="12">
    <location>
        <begin position="364"/>
        <end position="389"/>
    </location>
</feature>
<evidence type="ECO:0000256" key="2">
    <source>
        <dbReference type="ARBA" id="ARBA00022527"/>
    </source>
</evidence>
<dbReference type="InterPro" id="IPR000719">
    <property type="entry name" value="Prot_kinase_dom"/>
</dbReference>
<keyword evidence="2 10" id="KW-0723">Serine/threonine-protein kinase</keyword>
<feature type="domain" description="Protein kinase" evidence="13">
    <location>
        <begin position="7"/>
        <end position="289"/>
    </location>
</feature>
<evidence type="ECO:0000256" key="4">
    <source>
        <dbReference type="ARBA" id="ARBA00022741"/>
    </source>
</evidence>
<dbReference type="SMART" id="SM00220">
    <property type="entry name" value="S_TKc"/>
    <property type="match status" value="1"/>
</dbReference>
<dbReference type="GO" id="GO:0004674">
    <property type="term" value="F:protein serine/threonine kinase activity"/>
    <property type="evidence" value="ECO:0007669"/>
    <property type="project" value="UniProtKB-KW"/>
</dbReference>
<comment type="catalytic activity">
    <reaction evidence="7">
        <text>L-threonyl-[protein] + ATP = O-phospho-L-threonyl-[protein] + ADP + H(+)</text>
        <dbReference type="Rhea" id="RHEA:46608"/>
        <dbReference type="Rhea" id="RHEA-COMP:11060"/>
        <dbReference type="Rhea" id="RHEA-COMP:11605"/>
        <dbReference type="ChEBI" id="CHEBI:15378"/>
        <dbReference type="ChEBI" id="CHEBI:30013"/>
        <dbReference type="ChEBI" id="CHEBI:30616"/>
        <dbReference type="ChEBI" id="CHEBI:61977"/>
        <dbReference type="ChEBI" id="CHEBI:456216"/>
        <dbReference type="EC" id="2.7.11.1"/>
    </reaction>
</comment>
<keyword evidence="11" id="KW-0175">Coiled coil</keyword>
<keyword evidence="4 9" id="KW-0547">Nucleotide-binding</keyword>
<protein>
    <recommendedName>
        <fullName evidence="1">non-specific serine/threonine protein kinase</fullName>
        <ecNumber evidence="1">2.7.11.1</ecNumber>
    </recommendedName>
</protein>
<dbReference type="PROSITE" id="PS00108">
    <property type="entry name" value="PROTEIN_KINASE_ST"/>
    <property type="match status" value="1"/>
</dbReference>
<name>A0A0H5C545_CYBJN</name>
<dbReference type="Proteomes" id="UP000038830">
    <property type="component" value="Unassembled WGS sequence"/>
</dbReference>
<dbReference type="PANTHER" id="PTHR44899">
    <property type="entry name" value="CAMK FAMILY PROTEIN KINASE"/>
    <property type="match status" value="1"/>
</dbReference>
<gene>
    <name evidence="14" type="primary">KIN3</name>
    <name evidence="14" type="ORF">BN1211_3651</name>
</gene>
<dbReference type="PANTHER" id="PTHR44899:SF3">
    <property type="entry name" value="SERINE_THREONINE-PROTEIN KINASE NEK1"/>
    <property type="match status" value="1"/>
</dbReference>
<dbReference type="Gene3D" id="3.30.200.20">
    <property type="entry name" value="Phosphorylase Kinase, domain 1"/>
    <property type="match status" value="1"/>
</dbReference>
<accession>A0A0H5C545</accession>
<evidence type="ECO:0000313" key="15">
    <source>
        <dbReference type="Proteomes" id="UP000038830"/>
    </source>
</evidence>
<dbReference type="SUPFAM" id="SSF56112">
    <property type="entry name" value="Protein kinase-like (PK-like)"/>
    <property type="match status" value="1"/>
</dbReference>
<feature type="binding site" evidence="9">
    <location>
        <position position="36"/>
    </location>
    <ligand>
        <name>ATP</name>
        <dbReference type="ChEBI" id="CHEBI:30616"/>
    </ligand>
</feature>
<keyword evidence="5" id="KW-0418">Kinase</keyword>
<keyword evidence="6 9" id="KW-0067">ATP-binding</keyword>
<proteinExistence type="inferred from homology"/>
<evidence type="ECO:0000256" key="11">
    <source>
        <dbReference type="SAM" id="Coils"/>
    </source>
</evidence>
<organism evidence="14 15">
    <name type="scientific">Cyberlindnera jadinii (strain ATCC 18201 / CBS 1600 / BCRC 20928 / JCM 3617 / NBRC 0987 / NRRL Y-1542)</name>
    <name type="common">Torula yeast</name>
    <name type="synonym">Candida utilis</name>
    <dbReference type="NCBI Taxonomy" id="983966"/>
    <lineage>
        <taxon>Eukaryota</taxon>
        <taxon>Fungi</taxon>
        <taxon>Dikarya</taxon>
        <taxon>Ascomycota</taxon>
        <taxon>Saccharomycotina</taxon>
        <taxon>Saccharomycetes</taxon>
        <taxon>Phaffomycetales</taxon>
        <taxon>Phaffomycetaceae</taxon>
        <taxon>Cyberlindnera</taxon>
    </lineage>
</organism>
<dbReference type="AlphaFoldDB" id="A0A0H5C545"/>
<sequence>MSSEDGYEVLELIGRGSFGCVRKVRRIRDGRMLVRKEIPYGHMNPKERSQLVAEFRILSELNHPNIVQYVQHAHIPERHMLYLYMEYCDGGDLSRIIKSYRASNEYLPESMIWNIFTQILMALYRCHYGTNSPLITNIYRDLEYPQITDNTRVIIHRDIKPDNIFLANGNFKLGDFGLAKSLNNEVEFATTCVGTPYYMSPEVLLDKPYDPLCDIWSLGCVVYELCSLHPPFQAKTHLQLQKNIQSGIYPTIPSHYSSSLKNAIHCCIQVDLNRRSGTYDLLQDIHFKIQMKDLQLANYELNLKEFERELMSKEQELIRARKSLNNELNYQRELLEQEVEEIRINYQNEFNYVVEKEVRSRLKQIQSGQSTPKMKELPSPVKGKEHDSYRSSIERRPLQLINDDVVSKKYTKVSPNDTYSVPKPNALLTKNAKLFEKAQVLQDDSSVLPSPFLRRFNNNQRW</sequence>
<evidence type="ECO:0000256" key="3">
    <source>
        <dbReference type="ARBA" id="ARBA00022679"/>
    </source>
</evidence>
<dbReference type="InterPro" id="IPR051131">
    <property type="entry name" value="NEK_Ser/Thr_kinase_NIMA"/>
</dbReference>
<evidence type="ECO:0000256" key="6">
    <source>
        <dbReference type="ARBA" id="ARBA00022840"/>
    </source>
</evidence>
<evidence type="ECO:0000256" key="1">
    <source>
        <dbReference type="ARBA" id="ARBA00012513"/>
    </source>
</evidence>
<evidence type="ECO:0000259" key="13">
    <source>
        <dbReference type="PROSITE" id="PS50011"/>
    </source>
</evidence>
<dbReference type="PROSITE" id="PS00107">
    <property type="entry name" value="PROTEIN_KINASE_ATP"/>
    <property type="match status" value="1"/>
</dbReference>
<evidence type="ECO:0000313" key="14">
    <source>
        <dbReference type="EMBL" id="CEP23133.1"/>
    </source>
</evidence>
<dbReference type="InterPro" id="IPR008271">
    <property type="entry name" value="Ser/Thr_kinase_AS"/>
</dbReference>
<evidence type="ECO:0000256" key="7">
    <source>
        <dbReference type="ARBA" id="ARBA00047899"/>
    </source>
</evidence>
<comment type="similarity">
    <text evidence="10">Belongs to the protein kinase superfamily.</text>
</comment>
<dbReference type="EC" id="2.7.11.1" evidence="1"/>
<dbReference type="CDD" id="cd08217">
    <property type="entry name" value="STKc_Nek2"/>
    <property type="match status" value="1"/>
</dbReference>
<dbReference type="Gene3D" id="1.10.510.10">
    <property type="entry name" value="Transferase(Phosphotransferase) domain 1"/>
    <property type="match status" value="1"/>
</dbReference>
<reference evidence="15" key="1">
    <citation type="journal article" date="2015" name="J. Biotechnol.">
        <title>The structure of the Cyberlindnera jadinii genome and its relation to Candida utilis analyzed by the occurrence of single nucleotide polymorphisms.</title>
        <authorList>
            <person name="Rupp O."/>
            <person name="Brinkrolf K."/>
            <person name="Buerth C."/>
            <person name="Kunigo M."/>
            <person name="Schneider J."/>
            <person name="Jaenicke S."/>
            <person name="Goesmann A."/>
            <person name="Puehler A."/>
            <person name="Jaeger K.-E."/>
            <person name="Ernst J.F."/>
        </authorList>
    </citation>
    <scope>NUCLEOTIDE SEQUENCE [LARGE SCALE GENOMIC DNA]</scope>
    <source>
        <strain evidence="15">ATCC 18201 / CBS 1600 / BCRC 20928 / JCM 3617 / NBRC 0987 / NRRL Y-1542</strain>
    </source>
</reference>
<evidence type="ECO:0000256" key="5">
    <source>
        <dbReference type="ARBA" id="ARBA00022777"/>
    </source>
</evidence>
<feature type="coiled-coil region" evidence="11">
    <location>
        <begin position="289"/>
        <end position="345"/>
    </location>
</feature>
<evidence type="ECO:0000256" key="10">
    <source>
        <dbReference type="RuleBase" id="RU000304"/>
    </source>
</evidence>
<evidence type="ECO:0000256" key="9">
    <source>
        <dbReference type="PROSITE-ProRule" id="PRU10141"/>
    </source>
</evidence>
<dbReference type="GO" id="GO:0005524">
    <property type="term" value="F:ATP binding"/>
    <property type="evidence" value="ECO:0007669"/>
    <property type="project" value="UniProtKB-UniRule"/>
</dbReference>